<reference evidence="1" key="2">
    <citation type="submission" date="2023-05" db="EMBL/GenBank/DDBJ databases">
        <authorList>
            <consortium name="Lawrence Berkeley National Laboratory"/>
            <person name="Steindorff A."/>
            <person name="Hensen N."/>
            <person name="Bonometti L."/>
            <person name="Westerberg I."/>
            <person name="Brannstrom I.O."/>
            <person name="Guillou S."/>
            <person name="Cros-Aarteil S."/>
            <person name="Calhoun S."/>
            <person name="Haridas S."/>
            <person name="Kuo A."/>
            <person name="Mondo S."/>
            <person name="Pangilinan J."/>
            <person name="Riley R."/>
            <person name="Labutti K."/>
            <person name="Andreopoulos B."/>
            <person name="Lipzen A."/>
            <person name="Chen C."/>
            <person name="Yanf M."/>
            <person name="Daum C."/>
            <person name="Ng V."/>
            <person name="Clum A."/>
            <person name="Ohm R."/>
            <person name="Martin F."/>
            <person name="Silar P."/>
            <person name="Natvig D."/>
            <person name="Lalanne C."/>
            <person name="Gautier V."/>
            <person name="Ament-Velasquez S.L."/>
            <person name="Kruys A."/>
            <person name="Hutchinson M.I."/>
            <person name="Powell A.J."/>
            <person name="Barry K."/>
            <person name="Miller A.N."/>
            <person name="Grigoriev I.V."/>
            <person name="Debuchy R."/>
            <person name="Gladieux P."/>
            <person name="Thoren M.H."/>
            <person name="Johannesson H."/>
        </authorList>
    </citation>
    <scope>NUCLEOTIDE SEQUENCE</scope>
    <source>
        <strain evidence="1">CBS 757.83</strain>
    </source>
</reference>
<organism evidence="1 2">
    <name type="scientific">Parathielavia hyrcaniae</name>
    <dbReference type="NCBI Taxonomy" id="113614"/>
    <lineage>
        <taxon>Eukaryota</taxon>
        <taxon>Fungi</taxon>
        <taxon>Dikarya</taxon>
        <taxon>Ascomycota</taxon>
        <taxon>Pezizomycotina</taxon>
        <taxon>Sordariomycetes</taxon>
        <taxon>Sordariomycetidae</taxon>
        <taxon>Sordariales</taxon>
        <taxon>Chaetomiaceae</taxon>
        <taxon>Parathielavia</taxon>
    </lineage>
</organism>
<sequence length="216" mass="23726">MSSQLPNNQLVTPVSLARKDVNGMDHARCAALHNYLIDYCLAADGRLNEASEGSQANYFSTFGDAADAVRQRLHPSVADFLIAAWDRLCGAIEVRRRQSSGATVDDDSDDNRSSEPLLTSVALDAAKIANPSFAHAFLCLARRPRHIHQIAPGFSLPRTDAAAFAAAQPFTHMPRQVRHWHGTEPEGIVPPVYLFFSHAGVPQVDVSRWRSSFRGH</sequence>
<dbReference type="EMBL" id="MU863694">
    <property type="protein sequence ID" value="KAK4096834.1"/>
    <property type="molecule type" value="Genomic_DNA"/>
</dbReference>
<evidence type="ECO:0000313" key="1">
    <source>
        <dbReference type="EMBL" id="KAK4096834.1"/>
    </source>
</evidence>
<accession>A0AAN6PRW9</accession>
<protein>
    <submittedName>
        <fullName evidence="1">Uncharacterized protein</fullName>
    </submittedName>
</protein>
<name>A0AAN6PRW9_9PEZI</name>
<comment type="caution">
    <text evidence="1">The sequence shown here is derived from an EMBL/GenBank/DDBJ whole genome shotgun (WGS) entry which is preliminary data.</text>
</comment>
<keyword evidence="2" id="KW-1185">Reference proteome</keyword>
<reference evidence="1" key="1">
    <citation type="journal article" date="2023" name="Mol. Phylogenet. Evol.">
        <title>Genome-scale phylogeny and comparative genomics of the fungal order Sordariales.</title>
        <authorList>
            <person name="Hensen N."/>
            <person name="Bonometti L."/>
            <person name="Westerberg I."/>
            <person name="Brannstrom I.O."/>
            <person name="Guillou S."/>
            <person name="Cros-Aarteil S."/>
            <person name="Calhoun S."/>
            <person name="Haridas S."/>
            <person name="Kuo A."/>
            <person name="Mondo S."/>
            <person name="Pangilinan J."/>
            <person name="Riley R."/>
            <person name="LaButti K."/>
            <person name="Andreopoulos B."/>
            <person name="Lipzen A."/>
            <person name="Chen C."/>
            <person name="Yan M."/>
            <person name="Daum C."/>
            <person name="Ng V."/>
            <person name="Clum A."/>
            <person name="Steindorff A."/>
            <person name="Ohm R.A."/>
            <person name="Martin F."/>
            <person name="Silar P."/>
            <person name="Natvig D.O."/>
            <person name="Lalanne C."/>
            <person name="Gautier V."/>
            <person name="Ament-Velasquez S.L."/>
            <person name="Kruys A."/>
            <person name="Hutchinson M.I."/>
            <person name="Powell A.J."/>
            <person name="Barry K."/>
            <person name="Miller A.N."/>
            <person name="Grigoriev I.V."/>
            <person name="Debuchy R."/>
            <person name="Gladieux P."/>
            <person name="Hiltunen Thoren M."/>
            <person name="Johannesson H."/>
        </authorList>
    </citation>
    <scope>NUCLEOTIDE SEQUENCE</scope>
    <source>
        <strain evidence="1">CBS 757.83</strain>
    </source>
</reference>
<dbReference type="Proteomes" id="UP001305647">
    <property type="component" value="Unassembled WGS sequence"/>
</dbReference>
<proteinExistence type="predicted"/>
<evidence type="ECO:0000313" key="2">
    <source>
        <dbReference type="Proteomes" id="UP001305647"/>
    </source>
</evidence>
<dbReference type="AlphaFoldDB" id="A0AAN6PRW9"/>
<gene>
    <name evidence="1" type="ORF">N658DRAFT_501136</name>
</gene>